<feature type="region of interest" description="Disordered" evidence="1">
    <location>
        <begin position="172"/>
        <end position="220"/>
    </location>
</feature>
<dbReference type="OrthoDB" id="674687at2759"/>
<comment type="caution">
    <text evidence="3">The sequence shown here is derived from an EMBL/GenBank/DDBJ whole genome shotgun (WGS) entry which is preliminary data.</text>
</comment>
<dbReference type="AlphaFoldDB" id="A0A3L6SL38"/>
<keyword evidence="4" id="KW-1185">Reference proteome</keyword>
<accession>A0A3L6SL38</accession>
<dbReference type="InterPro" id="IPR029466">
    <property type="entry name" value="NAM-associated_C"/>
</dbReference>
<evidence type="ECO:0000256" key="1">
    <source>
        <dbReference type="SAM" id="MobiDB-lite"/>
    </source>
</evidence>
<evidence type="ECO:0000313" key="4">
    <source>
        <dbReference type="Proteomes" id="UP000275267"/>
    </source>
</evidence>
<organism evidence="3 4">
    <name type="scientific">Panicum miliaceum</name>
    <name type="common">Proso millet</name>
    <name type="synonym">Broomcorn millet</name>
    <dbReference type="NCBI Taxonomy" id="4540"/>
    <lineage>
        <taxon>Eukaryota</taxon>
        <taxon>Viridiplantae</taxon>
        <taxon>Streptophyta</taxon>
        <taxon>Embryophyta</taxon>
        <taxon>Tracheophyta</taxon>
        <taxon>Spermatophyta</taxon>
        <taxon>Magnoliopsida</taxon>
        <taxon>Liliopsida</taxon>
        <taxon>Poales</taxon>
        <taxon>Poaceae</taxon>
        <taxon>PACMAD clade</taxon>
        <taxon>Panicoideae</taxon>
        <taxon>Panicodae</taxon>
        <taxon>Paniceae</taxon>
        <taxon>Panicinae</taxon>
        <taxon>Panicum</taxon>
        <taxon>Panicum sect. Panicum</taxon>
    </lineage>
</organism>
<dbReference type="EMBL" id="PQIB02000004">
    <property type="protein sequence ID" value="RLN22760.1"/>
    <property type="molecule type" value="Genomic_DNA"/>
</dbReference>
<dbReference type="Pfam" id="PF14303">
    <property type="entry name" value="NAM-associated"/>
    <property type="match status" value="1"/>
</dbReference>
<reference evidence="4" key="1">
    <citation type="journal article" date="2019" name="Nat. Commun.">
        <title>The genome of broomcorn millet.</title>
        <authorList>
            <person name="Zou C."/>
            <person name="Miki D."/>
            <person name="Li D."/>
            <person name="Tang Q."/>
            <person name="Xiao L."/>
            <person name="Rajput S."/>
            <person name="Deng P."/>
            <person name="Jia W."/>
            <person name="Huang R."/>
            <person name="Zhang M."/>
            <person name="Sun Y."/>
            <person name="Hu J."/>
            <person name="Fu X."/>
            <person name="Schnable P.S."/>
            <person name="Li F."/>
            <person name="Zhang H."/>
            <person name="Feng B."/>
            <person name="Zhu X."/>
            <person name="Liu R."/>
            <person name="Schnable J.C."/>
            <person name="Zhu J.-K."/>
            <person name="Zhang H."/>
        </authorList>
    </citation>
    <scope>NUCLEOTIDE SEQUENCE [LARGE SCALE GENOMIC DNA]</scope>
</reference>
<protein>
    <recommendedName>
        <fullName evidence="2">No apical meristem-associated C-terminal domain-containing protein</fullName>
    </recommendedName>
</protein>
<dbReference type="Proteomes" id="UP000275267">
    <property type="component" value="Unassembled WGS sequence"/>
</dbReference>
<dbReference type="PANTHER" id="PTHR45125">
    <property type="entry name" value="F21J9.4-RELATED"/>
    <property type="match status" value="1"/>
</dbReference>
<gene>
    <name evidence="3" type="ORF">C2845_PM07G18380</name>
</gene>
<proteinExistence type="predicted"/>
<dbReference type="PANTHER" id="PTHR45125:SF3">
    <property type="entry name" value="NO-APICAL-MERISTEM-ASSOCIATED CARBOXY-TERMINAL DOMAIN PROTEIN"/>
    <property type="match status" value="1"/>
</dbReference>
<dbReference type="STRING" id="4540.A0A3L6SL38"/>
<evidence type="ECO:0000259" key="2">
    <source>
        <dbReference type="Pfam" id="PF14303"/>
    </source>
</evidence>
<name>A0A3L6SL38_PANMI</name>
<sequence length="220" mass="24326">MSQGAMGSGSYFTDLVNGVEESQDFSPTTDTPIDHGPAAAKGSQGRTKNFSDEEDRLLMSAWLNVSMNAIQGVNQSQTSYWARIHEYFHANKSFESDRSQGSLMNRWSTIQHDVNIFCGCVTRIEDRNQSGCSVDDKIANACALFKAEDKKNRKFALMHCWRILKDKPKWMERRKQIRGAKTASNKKQKTKANSSPSSAAPVLTPGTAGVDATPAEDPSK</sequence>
<feature type="domain" description="No apical meristem-associated C-terminal" evidence="2">
    <location>
        <begin position="153"/>
        <end position="202"/>
    </location>
</feature>
<feature type="region of interest" description="Disordered" evidence="1">
    <location>
        <begin position="21"/>
        <end position="50"/>
    </location>
</feature>
<evidence type="ECO:0000313" key="3">
    <source>
        <dbReference type="EMBL" id="RLN22760.1"/>
    </source>
</evidence>